<reference evidence="1" key="1">
    <citation type="submission" date="2021-01" db="EMBL/GenBank/DDBJ databases">
        <title>Modified the classification status of verrucomicrobia.</title>
        <authorList>
            <person name="Feng X."/>
        </authorList>
    </citation>
    <scope>NUCLEOTIDE SEQUENCE</scope>
    <source>
        <strain evidence="1">KCTC 13126</strain>
    </source>
</reference>
<dbReference type="Gene3D" id="3.40.50.880">
    <property type="match status" value="1"/>
</dbReference>
<dbReference type="EMBL" id="JAENIL010000026">
    <property type="protein sequence ID" value="MBK1878152.1"/>
    <property type="molecule type" value="Genomic_DNA"/>
</dbReference>
<dbReference type="InterPro" id="IPR029062">
    <property type="entry name" value="Class_I_gatase-like"/>
</dbReference>
<accession>A0A934VQA7</accession>
<sequence length="358" mass="39849">MKKIGLLIGIVIMLMGAGGCNEVKQWQTYKGKGGPGAGKHIVLVSGDEEYRSEEALPQLGKMLSQQYGFTCTVLFAQSPEAPGLVDPNYLNNIPGLETLEEADLMIISTRFRDLPDEQMQLLENYLLAGKPVIGLRTATHGFRTKEDSKWAHWSFNYKGEKTEWHGGFGEFILGTTWVSHHGWHKKESQRGIVVEGNELVRGIGEGEIWSSSDVYGVKFRPNADIEPVVMGQVLAGMNHDDPPIGKGPYEKVPKYGKDDPNFDKNDPMMPIAWTKSYQLEGGDKGKVFMATIGASVDFLESGVRTLLGNAVYWSLGMEVPKSGVKLEVVGDYQPTMYNFYKEDGYYQKKNIQVSDHDL</sequence>
<protein>
    <submittedName>
        <fullName evidence="1">ThuA domain-containing protein</fullName>
    </submittedName>
</protein>
<evidence type="ECO:0000313" key="1">
    <source>
        <dbReference type="EMBL" id="MBK1878152.1"/>
    </source>
</evidence>
<evidence type="ECO:0000313" key="2">
    <source>
        <dbReference type="Proteomes" id="UP000617628"/>
    </source>
</evidence>
<name>A0A934VQA7_9BACT</name>
<keyword evidence="2" id="KW-1185">Reference proteome</keyword>
<dbReference type="AlphaFoldDB" id="A0A934VQA7"/>
<gene>
    <name evidence="1" type="ORF">JIN87_14830</name>
</gene>
<dbReference type="Proteomes" id="UP000617628">
    <property type="component" value="Unassembled WGS sequence"/>
</dbReference>
<comment type="caution">
    <text evidence="1">The sequence shown here is derived from an EMBL/GenBank/DDBJ whole genome shotgun (WGS) entry which is preliminary data.</text>
</comment>
<dbReference type="RefSeq" id="WP_200356365.1">
    <property type="nucleotide sequence ID" value="NZ_JAENIL010000026.1"/>
</dbReference>
<organism evidence="1 2">
    <name type="scientific">Pelagicoccus mobilis</name>
    <dbReference type="NCBI Taxonomy" id="415221"/>
    <lineage>
        <taxon>Bacteria</taxon>
        <taxon>Pseudomonadati</taxon>
        <taxon>Verrucomicrobiota</taxon>
        <taxon>Opitutia</taxon>
        <taxon>Puniceicoccales</taxon>
        <taxon>Pelagicoccaceae</taxon>
        <taxon>Pelagicoccus</taxon>
    </lineage>
</organism>
<proteinExistence type="predicted"/>
<dbReference type="PROSITE" id="PS51257">
    <property type="entry name" value="PROKAR_LIPOPROTEIN"/>
    <property type="match status" value="1"/>
</dbReference>
<dbReference type="SUPFAM" id="SSF52317">
    <property type="entry name" value="Class I glutamine amidotransferase-like"/>
    <property type="match status" value="1"/>
</dbReference>